<dbReference type="Pfam" id="PF00497">
    <property type="entry name" value="SBP_bac_3"/>
    <property type="match status" value="1"/>
</dbReference>
<proteinExistence type="predicted"/>
<evidence type="ECO:0000313" key="3">
    <source>
        <dbReference type="Proteomes" id="UP000239388"/>
    </source>
</evidence>
<dbReference type="PROSITE" id="PS51257">
    <property type="entry name" value="PROKAR_LIPOPROTEIN"/>
    <property type="match status" value="1"/>
</dbReference>
<accession>A0A2S8F419</accession>
<gene>
    <name evidence="2" type="ORF">C5Y98_29465</name>
</gene>
<sequence length="275" mass="30575">MECISVKISFPFLFLACVLIAGLMSLGCVSDEATLAGSTEEKTLTIAISPDIPPYILDDATSGLEVDLMQLAFPEYELNFVQLPYEDLETAIPEKKADVSVGVRQEREGEFDSIDFIAFSNVAIVKKSAGIELKRIADLGGYQVLTWQNAYLELGDGFRTMFAPGGVDHANYKEVADQQEQVADFWQADKAVIVIDQNIFNQFSQSLGYSLDDVVVFDLFPAVTNFKIAFADELLCNQFGNRLRQLCMNGDYQKLLDKYGVQLPKTPCDQPDEDN</sequence>
<dbReference type="EMBL" id="PUIB01000029">
    <property type="protein sequence ID" value="PQO26899.1"/>
    <property type="molecule type" value="Genomic_DNA"/>
</dbReference>
<reference evidence="2 3" key="1">
    <citation type="submission" date="2018-02" db="EMBL/GenBank/DDBJ databases">
        <title>Comparative genomes isolates from brazilian mangrove.</title>
        <authorList>
            <person name="Araujo J.E."/>
            <person name="Taketani R.G."/>
            <person name="Silva M.C.P."/>
            <person name="Loureco M.V."/>
            <person name="Andreote F.D."/>
        </authorList>
    </citation>
    <scope>NUCLEOTIDE SEQUENCE [LARGE SCALE GENOMIC DNA]</scope>
    <source>
        <strain evidence="2 3">NAP PRIS-MGV</strain>
    </source>
</reference>
<evidence type="ECO:0000313" key="2">
    <source>
        <dbReference type="EMBL" id="PQO26899.1"/>
    </source>
</evidence>
<dbReference type="Proteomes" id="UP000239388">
    <property type="component" value="Unassembled WGS sequence"/>
</dbReference>
<dbReference type="Gene3D" id="3.40.190.10">
    <property type="entry name" value="Periplasmic binding protein-like II"/>
    <property type="match status" value="2"/>
</dbReference>
<name>A0A2S8F419_9BACT</name>
<dbReference type="SUPFAM" id="SSF53850">
    <property type="entry name" value="Periplasmic binding protein-like II"/>
    <property type="match status" value="1"/>
</dbReference>
<protein>
    <submittedName>
        <fullName evidence="2">Amino acid ABC transporter</fullName>
    </submittedName>
</protein>
<comment type="caution">
    <text evidence="2">The sequence shown here is derived from an EMBL/GenBank/DDBJ whole genome shotgun (WGS) entry which is preliminary data.</text>
</comment>
<dbReference type="AlphaFoldDB" id="A0A2S8F419"/>
<feature type="domain" description="Solute-binding protein family 3/N-terminal" evidence="1">
    <location>
        <begin position="44"/>
        <end position="260"/>
    </location>
</feature>
<organism evidence="2 3">
    <name type="scientific">Blastopirellula marina</name>
    <dbReference type="NCBI Taxonomy" id="124"/>
    <lineage>
        <taxon>Bacteria</taxon>
        <taxon>Pseudomonadati</taxon>
        <taxon>Planctomycetota</taxon>
        <taxon>Planctomycetia</taxon>
        <taxon>Pirellulales</taxon>
        <taxon>Pirellulaceae</taxon>
        <taxon>Blastopirellula</taxon>
    </lineage>
</organism>
<dbReference type="InterPro" id="IPR001638">
    <property type="entry name" value="Solute-binding_3/MltF_N"/>
</dbReference>
<evidence type="ECO:0000259" key="1">
    <source>
        <dbReference type="Pfam" id="PF00497"/>
    </source>
</evidence>
<dbReference type="OrthoDB" id="245568at2"/>